<keyword evidence="7" id="KW-0805">Transcription regulation</keyword>
<evidence type="ECO:0000259" key="13">
    <source>
        <dbReference type="Pfam" id="PF00717"/>
    </source>
</evidence>
<dbReference type="GO" id="GO:0045892">
    <property type="term" value="P:negative regulation of DNA-templated transcription"/>
    <property type="evidence" value="ECO:0007669"/>
    <property type="project" value="InterPro"/>
</dbReference>
<evidence type="ECO:0000256" key="11">
    <source>
        <dbReference type="ARBA" id="ARBA00023236"/>
    </source>
</evidence>
<evidence type="ECO:0000313" key="15">
    <source>
        <dbReference type="EMBL" id="NGP75754.1"/>
    </source>
</evidence>
<dbReference type="Pfam" id="PF00717">
    <property type="entry name" value="Peptidase_S24"/>
    <property type="match status" value="1"/>
</dbReference>
<feature type="domain" description="Peptidase S24/S26A/S26B/S26C" evidence="13">
    <location>
        <begin position="86"/>
        <end position="202"/>
    </location>
</feature>
<evidence type="ECO:0000256" key="7">
    <source>
        <dbReference type="ARBA" id="ARBA00023015"/>
    </source>
</evidence>
<dbReference type="InterPro" id="IPR036286">
    <property type="entry name" value="LexA/Signal_pep-like_sf"/>
</dbReference>
<dbReference type="NCBIfam" id="TIGR00498">
    <property type="entry name" value="lexA"/>
    <property type="match status" value="1"/>
</dbReference>
<keyword evidence="9" id="KW-0804">Transcription</keyword>
<dbReference type="AlphaFoldDB" id="A0A6M1SXC0"/>
<evidence type="ECO:0000256" key="6">
    <source>
        <dbReference type="ARBA" id="ARBA00022813"/>
    </source>
</evidence>
<proteinExistence type="inferred from homology"/>
<dbReference type="InterPro" id="IPR036390">
    <property type="entry name" value="WH_DNA-bd_sf"/>
</dbReference>
<keyword evidence="3" id="KW-0235">DNA replication</keyword>
<keyword evidence="11" id="KW-0742">SOS response</keyword>
<dbReference type="InterPro" id="IPR039418">
    <property type="entry name" value="LexA-like"/>
</dbReference>
<dbReference type="GO" id="GO:0003677">
    <property type="term" value="F:DNA binding"/>
    <property type="evidence" value="ECO:0007669"/>
    <property type="project" value="UniProtKB-KW"/>
</dbReference>
<evidence type="ECO:0000313" key="16">
    <source>
        <dbReference type="Proteomes" id="UP000473278"/>
    </source>
</evidence>
<dbReference type="Gene3D" id="2.10.109.10">
    <property type="entry name" value="Umud Fragment, subunit A"/>
    <property type="match status" value="1"/>
</dbReference>
<accession>A0A6M1SXC0</accession>
<dbReference type="InterPro" id="IPR036388">
    <property type="entry name" value="WH-like_DNA-bd_sf"/>
</dbReference>
<dbReference type="EMBL" id="JAALLT010000001">
    <property type="protein sequence ID" value="NGP75754.1"/>
    <property type="molecule type" value="Genomic_DNA"/>
</dbReference>
<dbReference type="InterPro" id="IPR015927">
    <property type="entry name" value="Peptidase_S24_S26A/B/C"/>
</dbReference>
<dbReference type="InterPro" id="IPR006197">
    <property type="entry name" value="Peptidase_S24_LexA"/>
</dbReference>
<dbReference type="Pfam" id="PF01726">
    <property type="entry name" value="LexA_DNA_bind"/>
    <property type="match status" value="1"/>
</dbReference>
<comment type="similarity">
    <text evidence="1 12">Belongs to the peptidase S24 family.</text>
</comment>
<protein>
    <submittedName>
        <fullName evidence="15">Repressor LexA</fullName>
        <ecNumber evidence="15">3.4.21.88</ecNumber>
    </submittedName>
</protein>
<dbReference type="SUPFAM" id="SSF46785">
    <property type="entry name" value="Winged helix' DNA-binding domain"/>
    <property type="match status" value="1"/>
</dbReference>
<dbReference type="Gene3D" id="1.10.10.10">
    <property type="entry name" value="Winged helix-like DNA-binding domain superfamily/Winged helix DNA-binding domain"/>
    <property type="match status" value="1"/>
</dbReference>
<dbReference type="PRINTS" id="PR00726">
    <property type="entry name" value="LEXASERPTASE"/>
</dbReference>
<comment type="caution">
    <text evidence="15">The sequence shown here is derived from an EMBL/GenBank/DDBJ whole genome shotgun (WGS) entry which is preliminary data.</text>
</comment>
<dbReference type="InterPro" id="IPR050077">
    <property type="entry name" value="LexA_repressor"/>
</dbReference>
<gene>
    <name evidence="15" type="primary">lexA</name>
    <name evidence="15" type="ORF">G3570_03865</name>
</gene>
<keyword evidence="6 12" id="KW-0068">Autocatalytic cleavage</keyword>
<dbReference type="GO" id="GO:0006260">
    <property type="term" value="P:DNA replication"/>
    <property type="evidence" value="ECO:0007669"/>
    <property type="project" value="UniProtKB-KW"/>
</dbReference>
<dbReference type="GO" id="GO:0009432">
    <property type="term" value="P:SOS response"/>
    <property type="evidence" value="ECO:0007669"/>
    <property type="project" value="UniProtKB-KW"/>
</dbReference>
<keyword evidence="16" id="KW-1185">Reference proteome</keyword>
<dbReference type="CDD" id="cd06529">
    <property type="entry name" value="S24_LexA-like"/>
    <property type="match status" value="1"/>
</dbReference>
<evidence type="ECO:0000256" key="9">
    <source>
        <dbReference type="ARBA" id="ARBA00023163"/>
    </source>
</evidence>
<feature type="domain" description="LexA repressor DNA-binding" evidence="14">
    <location>
        <begin position="3"/>
        <end position="61"/>
    </location>
</feature>
<evidence type="ECO:0000256" key="8">
    <source>
        <dbReference type="ARBA" id="ARBA00023125"/>
    </source>
</evidence>
<keyword evidence="4" id="KW-0227">DNA damage</keyword>
<evidence type="ECO:0000256" key="1">
    <source>
        <dbReference type="ARBA" id="ARBA00007484"/>
    </source>
</evidence>
<sequence>MDMESLTEKQQQFYDSLVAFFRKHLRLPSHREAAELNGFKSPNSSVQYHQALVEKGYLRKDGADHYTFRSTLDVWPGSENTGSSIPILGEIAAGSMQEAIESDLGELTFNNLFPQAENIFALRVKGMSMKELNITDGDFVLLSNTELRNGDVGAVLYNGETTLKKIQKEQNRLRLKPANPDFDDIIIEPDESEEVRILGKYVGHLNEQGLFKSPY</sequence>
<organism evidence="15 16">
    <name type="scientific">Halalkalibaculum roseum</name>
    <dbReference type="NCBI Taxonomy" id="2709311"/>
    <lineage>
        <taxon>Bacteria</taxon>
        <taxon>Pseudomonadati</taxon>
        <taxon>Balneolota</taxon>
        <taxon>Balneolia</taxon>
        <taxon>Balneolales</taxon>
        <taxon>Balneolaceae</taxon>
        <taxon>Halalkalibaculum</taxon>
    </lineage>
</organism>
<dbReference type="GO" id="GO:0006281">
    <property type="term" value="P:DNA repair"/>
    <property type="evidence" value="ECO:0007669"/>
    <property type="project" value="UniProtKB-KW"/>
</dbReference>
<evidence type="ECO:0000256" key="5">
    <source>
        <dbReference type="ARBA" id="ARBA00022801"/>
    </source>
</evidence>
<keyword evidence="2" id="KW-0678">Repressor</keyword>
<dbReference type="GO" id="GO:0006508">
    <property type="term" value="P:proteolysis"/>
    <property type="evidence" value="ECO:0007669"/>
    <property type="project" value="InterPro"/>
</dbReference>
<keyword evidence="5 12" id="KW-0378">Hydrolase</keyword>
<keyword evidence="8" id="KW-0238">DNA-binding</keyword>
<dbReference type="InterPro" id="IPR006199">
    <property type="entry name" value="LexA_DNA-bd_dom"/>
</dbReference>
<dbReference type="SUPFAM" id="SSF51306">
    <property type="entry name" value="LexA/Signal peptidase"/>
    <property type="match status" value="1"/>
</dbReference>
<reference evidence="15 16" key="1">
    <citation type="submission" date="2020-02" db="EMBL/GenBank/DDBJ databases">
        <title>Balneolaceae bacterium YR4-1, complete genome.</title>
        <authorList>
            <person name="Li Y."/>
            <person name="Wu S."/>
        </authorList>
    </citation>
    <scope>NUCLEOTIDE SEQUENCE [LARGE SCALE GENOMIC DNA]</scope>
    <source>
        <strain evidence="15 16">YR4-1</strain>
    </source>
</reference>
<dbReference type="Proteomes" id="UP000473278">
    <property type="component" value="Unassembled WGS sequence"/>
</dbReference>
<dbReference type="PANTHER" id="PTHR33516">
    <property type="entry name" value="LEXA REPRESSOR"/>
    <property type="match status" value="1"/>
</dbReference>
<evidence type="ECO:0000259" key="14">
    <source>
        <dbReference type="Pfam" id="PF01726"/>
    </source>
</evidence>
<evidence type="ECO:0000256" key="3">
    <source>
        <dbReference type="ARBA" id="ARBA00022705"/>
    </source>
</evidence>
<name>A0A6M1SXC0_9BACT</name>
<dbReference type="InterPro" id="IPR006200">
    <property type="entry name" value="LexA"/>
</dbReference>
<evidence type="ECO:0000256" key="4">
    <source>
        <dbReference type="ARBA" id="ARBA00022763"/>
    </source>
</evidence>
<evidence type="ECO:0000256" key="2">
    <source>
        <dbReference type="ARBA" id="ARBA00022491"/>
    </source>
</evidence>
<dbReference type="PANTHER" id="PTHR33516:SF2">
    <property type="entry name" value="LEXA REPRESSOR-RELATED"/>
    <property type="match status" value="1"/>
</dbReference>
<keyword evidence="10" id="KW-0234">DNA repair</keyword>
<dbReference type="EC" id="3.4.21.88" evidence="15"/>
<evidence type="ECO:0000256" key="10">
    <source>
        <dbReference type="ARBA" id="ARBA00023204"/>
    </source>
</evidence>
<evidence type="ECO:0000256" key="12">
    <source>
        <dbReference type="RuleBase" id="RU003991"/>
    </source>
</evidence>
<dbReference type="GO" id="GO:0004252">
    <property type="term" value="F:serine-type endopeptidase activity"/>
    <property type="evidence" value="ECO:0007669"/>
    <property type="project" value="UniProtKB-EC"/>
</dbReference>